<feature type="compositionally biased region" description="Low complexity" evidence="1">
    <location>
        <begin position="42"/>
        <end position="53"/>
    </location>
</feature>
<sequence length="332" mass="36157">LRLPRDLGTLIASFTLAIHLTLFTLSGETRTDTLNMAPKRAAEGAAAASTRDAQQAKKRKGFRVGPDNLPEGPWRRKVEKKKLELIHKAKIKKAYAKIKEKELASQASSKAQQPAAAAAAAAPTSTKEASSDDELDDVQEPQTAKEPSHSPAPPAPAASEPSPSTDATSTGAAPAQPLEGEIHPSRAEMLTNDGEPPNPNTIAVKRKRGAATATGSNADLPGTRTATTAATSEDAEDTTVDRYEPRKPRRPRKPGYYEKQLAHAEQKRAEAEARRAEIQRRREERERKTADRERYRRAMAKARKGGEDGQRRLGRESALLLEKVKRMVGDSK</sequence>
<reference evidence="2 3" key="1">
    <citation type="submission" date="2015-06" db="EMBL/GenBank/DDBJ databases">
        <title>Survival trade-offs in plant roots during colonization by closely related pathogenic and mutualistic fungi.</title>
        <authorList>
            <person name="Hacquard S."/>
            <person name="Kracher B."/>
            <person name="Hiruma K."/>
            <person name="Weinman A."/>
            <person name="Muench P."/>
            <person name="Garrido Oter R."/>
            <person name="Ver Loren van Themaat E."/>
            <person name="Dallerey J.-F."/>
            <person name="Damm U."/>
            <person name="Henrissat B."/>
            <person name="Lespinet O."/>
            <person name="Thon M."/>
            <person name="Kemen E."/>
            <person name="McHardy A.C."/>
            <person name="Schulze-Lefert P."/>
            <person name="O'Connell R.J."/>
        </authorList>
    </citation>
    <scope>NUCLEOTIDE SEQUENCE [LARGE SCALE GENOMIC DNA]</scope>
    <source>
        <strain evidence="2 3">MAFF 238704</strain>
    </source>
</reference>
<dbReference type="Proteomes" id="UP000076584">
    <property type="component" value="Unassembled WGS sequence"/>
</dbReference>
<dbReference type="EMBL" id="LFIW01000022">
    <property type="protein sequence ID" value="KZL88221.1"/>
    <property type="molecule type" value="Genomic_DNA"/>
</dbReference>
<name>A0A162Q8P3_COLIC</name>
<evidence type="ECO:0000256" key="1">
    <source>
        <dbReference type="SAM" id="MobiDB-lite"/>
    </source>
</evidence>
<feature type="region of interest" description="Disordered" evidence="1">
    <location>
        <begin position="106"/>
        <end position="318"/>
    </location>
</feature>
<evidence type="ECO:0000313" key="2">
    <source>
        <dbReference type="EMBL" id="KZL88221.1"/>
    </source>
</evidence>
<feature type="compositionally biased region" description="Low complexity" evidence="1">
    <location>
        <begin position="157"/>
        <end position="170"/>
    </location>
</feature>
<proteinExistence type="predicted"/>
<protein>
    <recommendedName>
        <fullName evidence="4">rRNA-processing protein FYV7</fullName>
    </recommendedName>
</protein>
<feature type="non-terminal residue" evidence="2">
    <location>
        <position position="1"/>
    </location>
</feature>
<keyword evidence="3" id="KW-1185">Reference proteome</keyword>
<accession>A0A162Q8P3</accession>
<feature type="compositionally biased region" description="Low complexity" evidence="1">
    <location>
        <begin position="106"/>
        <end position="128"/>
    </location>
</feature>
<comment type="caution">
    <text evidence="2">The sequence shown here is derived from an EMBL/GenBank/DDBJ whole genome shotgun (WGS) entry which is preliminary data.</text>
</comment>
<dbReference type="AlphaFoldDB" id="A0A162Q8P3"/>
<dbReference type="PANTHER" id="PTHR41805:SF1">
    <property type="entry name" value="RRNA-PROCESSING PROTEIN FYV7"/>
    <property type="match status" value="1"/>
</dbReference>
<organism evidence="2 3">
    <name type="scientific">Colletotrichum incanum</name>
    <name type="common">Soybean anthracnose fungus</name>
    <dbReference type="NCBI Taxonomy" id="1573173"/>
    <lineage>
        <taxon>Eukaryota</taxon>
        <taxon>Fungi</taxon>
        <taxon>Dikarya</taxon>
        <taxon>Ascomycota</taxon>
        <taxon>Pezizomycotina</taxon>
        <taxon>Sordariomycetes</taxon>
        <taxon>Hypocreomycetidae</taxon>
        <taxon>Glomerellales</taxon>
        <taxon>Glomerellaceae</taxon>
        <taxon>Colletotrichum</taxon>
        <taxon>Colletotrichum spaethianum species complex</taxon>
    </lineage>
</organism>
<feature type="compositionally biased region" description="Basic and acidic residues" evidence="1">
    <location>
        <begin position="260"/>
        <end position="296"/>
    </location>
</feature>
<feature type="region of interest" description="Disordered" evidence="1">
    <location>
        <begin position="42"/>
        <end position="73"/>
    </location>
</feature>
<feature type="compositionally biased region" description="Basic and acidic residues" evidence="1">
    <location>
        <begin position="304"/>
        <end position="315"/>
    </location>
</feature>
<dbReference type="PANTHER" id="PTHR41805">
    <property type="entry name" value="EXPRESSED PROTEIN"/>
    <property type="match status" value="1"/>
</dbReference>
<feature type="compositionally biased region" description="Low complexity" evidence="1">
    <location>
        <begin position="223"/>
        <end position="232"/>
    </location>
</feature>
<evidence type="ECO:0000313" key="3">
    <source>
        <dbReference type="Proteomes" id="UP000076584"/>
    </source>
</evidence>
<gene>
    <name evidence="2" type="ORF">CI238_01132</name>
</gene>
<evidence type="ECO:0008006" key="4">
    <source>
        <dbReference type="Google" id="ProtNLM"/>
    </source>
</evidence>